<protein>
    <recommendedName>
        <fullName evidence="3">Periplasmic protein</fullName>
    </recommendedName>
</protein>
<keyword evidence="2" id="KW-1185">Reference proteome</keyword>
<dbReference type="eggNOG" id="COG0683">
    <property type="taxonomic scope" value="Bacteria"/>
</dbReference>
<comment type="caution">
    <text evidence="1">The sequence shown here is derived from an EMBL/GenBank/DDBJ whole genome shotgun (WGS) entry which is preliminary data.</text>
</comment>
<sequence>MKSWLMIKLYIFTLLLPAMMFAQSSLISNIPIPKTYIQNLDPYPCDENCMQLYLDNGMIFSFLAHAEGKLENEQHDEVRKMSISILNLGSYIIGDKIRIALLLPYKIIGRYASSTTNASFAYLIAKNHSFELKSYKIESEDIDDIKKALEVISNDGFNYVIAPFTQKGADAVSLINPEINIFFPTINKKDVTSTSSYLYYGGIDYRAQSDMLLKEAVSPLVIFYDDTTIGNKLSLYEEMAYLTSSDPQEKKSVVKFAIPKRTTNLEKQLKDNKSIVEGSFFINTPIVKTGMIMSQLTLYETNATKVLSTQINYDPLILSITQYEDRKNMIIANSITQNNSILIETNSLLGNDIVYDWINYTTTVGVDYFYSHATRADREYEIKLQDNQMIYPIELLNPSRYRFVKYFSRFKE</sequence>
<dbReference type="EMBL" id="AUPZ01000002">
    <property type="protein sequence ID" value="EQB40551.1"/>
    <property type="molecule type" value="Genomic_DNA"/>
</dbReference>
<gene>
    <name evidence="1" type="ORF">M947_01750</name>
</gene>
<dbReference type="PATRIC" id="fig|1172190.3.peg.340"/>
<reference evidence="1 2" key="1">
    <citation type="submission" date="2013-07" db="EMBL/GenBank/DDBJ databases">
        <title>Sulfurimonas hongkongensis AST-10 Genome Sequencing.</title>
        <authorList>
            <person name="Cai L."/>
            <person name="Zhang T."/>
        </authorList>
    </citation>
    <scope>NUCLEOTIDE SEQUENCE [LARGE SCALE GENOMIC DNA]</scope>
    <source>
        <strain evidence="1 2">AST-10</strain>
    </source>
</reference>
<dbReference type="STRING" id="1172190.M947_01750"/>
<accession>T0JQV5</accession>
<name>T0JQV5_9BACT</name>
<evidence type="ECO:0008006" key="3">
    <source>
        <dbReference type="Google" id="ProtNLM"/>
    </source>
</evidence>
<organism evidence="1 2">
    <name type="scientific">Sulfurimonas hongkongensis</name>
    <dbReference type="NCBI Taxonomy" id="1172190"/>
    <lineage>
        <taxon>Bacteria</taxon>
        <taxon>Pseudomonadati</taxon>
        <taxon>Campylobacterota</taxon>
        <taxon>Epsilonproteobacteria</taxon>
        <taxon>Campylobacterales</taxon>
        <taxon>Sulfurimonadaceae</taxon>
        <taxon>Sulfurimonas</taxon>
    </lineage>
</organism>
<dbReference type="AlphaFoldDB" id="T0JQV5"/>
<evidence type="ECO:0000313" key="1">
    <source>
        <dbReference type="EMBL" id="EQB40551.1"/>
    </source>
</evidence>
<evidence type="ECO:0000313" key="2">
    <source>
        <dbReference type="Proteomes" id="UP000015520"/>
    </source>
</evidence>
<proteinExistence type="predicted"/>
<dbReference type="Proteomes" id="UP000015520">
    <property type="component" value="Unassembled WGS sequence"/>
</dbReference>